<evidence type="ECO:0000313" key="2">
    <source>
        <dbReference type="EMBL" id="POG75758.1"/>
    </source>
</evidence>
<accession>A0A2P4QDQ2</accession>
<evidence type="ECO:0000256" key="1">
    <source>
        <dbReference type="SAM" id="Phobius"/>
    </source>
</evidence>
<evidence type="ECO:0000313" key="3">
    <source>
        <dbReference type="Proteomes" id="UP000018888"/>
    </source>
</evidence>
<dbReference type="Proteomes" id="UP000018888">
    <property type="component" value="Unassembled WGS sequence"/>
</dbReference>
<feature type="transmembrane region" description="Helical" evidence="1">
    <location>
        <begin position="22"/>
        <end position="45"/>
    </location>
</feature>
<dbReference type="EMBL" id="AUPC02000057">
    <property type="protein sequence ID" value="POG75758.1"/>
    <property type="molecule type" value="Genomic_DNA"/>
</dbReference>
<dbReference type="AlphaFoldDB" id="A0A2P4QDQ2"/>
<organism evidence="2 3">
    <name type="scientific">Rhizophagus irregularis (strain DAOM 181602 / DAOM 197198 / MUCL 43194)</name>
    <name type="common">Arbuscular mycorrhizal fungus</name>
    <name type="synonym">Glomus intraradices</name>
    <dbReference type="NCBI Taxonomy" id="747089"/>
    <lineage>
        <taxon>Eukaryota</taxon>
        <taxon>Fungi</taxon>
        <taxon>Fungi incertae sedis</taxon>
        <taxon>Mucoromycota</taxon>
        <taxon>Glomeromycotina</taxon>
        <taxon>Glomeromycetes</taxon>
        <taxon>Glomerales</taxon>
        <taxon>Glomeraceae</taxon>
        <taxon>Rhizophagus</taxon>
    </lineage>
</organism>
<sequence length="64" mass="7534">FSVLMKVFEIKSRVNYINLKYLYAYVCPRITISYAITAVEISFVFTKVIENIKMHLGKEKKRGK</sequence>
<reference evidence="2 3" key="1">
    <citation type="journal article" date="2013" name="Proc. Natl. Acad. Sci. U.S.A.">
        <title>Genome of an arbuscular mycorrhizal fungus provides insight into the oldest plant symbiosis.</title>
        <authorList>
            <person name="Tisserant E."/>
            <person name="Malbreil M."/>
            <person name="Kuo A."/>
            <person name="Kohler A."/>
            <person name="Symeonidi A."/>
            <person name="Balestrini R."/>
            <person name="Charron P."/>
            <person name="Duensing N."/>
            <person name="Frei Dit Frey N."/>
            <person name="Gianinazzi-Pearson V."/>
            <person name="Gilbert L.B."/>
            <person name="Handa Y."/>
            <person name="Herr J.R."/>
            <person name="Hijri M."/>
            <person name="Koul R."/>
            <person name="Kawaguchi M."/>
            <person name="Krajinski F."/>
            <person name="Lammers P.J."/>
            <person name="Masclaux F.G."/>
            <person name="Murat C."/>
            <person name="Morin E."/>
            <person name="Ndikumana S."/>
            <person name="Pagni M."/>
            <person name="Petitpierre D."/>
            <person name="Requena N."/>
            <person name="Rosikiewicz P."/>
            <person name="Riley R."/>
            <person name="Saito K."/>
            <person name="San Clemente H."/>
            <person name="Shapiro H."/>
            <person name="van Tuinen D."/>
            <person name="Becard G."/>
            <person name="Bonfante P."/>
            <person name="Paszkowski U."/>
            <person name="Shachar-Hill Y.Y."/>
            <person name="Tuskan G.A."/>
            <person name="Young P.W."/>
            <person name="Sanders I.R."/>
            <person name="Henrissat B."/>
            <person name="Rensing S.A."/>
            <person name="Grigoriev I.V."/>
            <person name="Corradi N."/>
            <person name="Roux C."/>
            <person name="Martin F."/>
        </authorList>
    </citation>
    <scope>NUCLEOTIDE SEQUENCE [LARGE SCALE GENOMIC DNA]</scope>
    <source>
        <strain evidence="2 3">DAOM 197198</strain>
    </source>
</reference>
<reference evidence="2 3" key="2">
    <citation type="journal article" date="2018" name="New Phytol.">
        <title>High intraspecific genome diversity in the model arbuscular mycorrhizal symbiont Rhizophagus irregularis.</title>
        <authorList>
            <person name="Chen E.C.H."/>
            <person name="Morin E."/>
            <person name="Beaudet D."/>
            <person name="Noel J."/>
            <person name="Yildirir G."/>
            <person name="Ndikumana S."/>
            <person name="Charron P."/>
            <person name="St-Onge C."/>
            <person name="Giorgi J."/>
            <person name="Kruger M."/>
            <person name="Marton T."/>
            <person name="Ropars J."/>
            <person name="Grigoriev I.V."/>
            <person name="Hainaut M."/>
            <person name="Henrissat B."/>
            <person name="Roux C."/>
            <person name="Martin F."/>
            <person name="Corradi N."/>
        </authorList>
    </citation>
    <scope>NUCLEOTIDE SEQUENCE [LARGE SCALE GENOMIC DNA]</scope>
    <source>
        <strain evidence="2 3">DAOM 197198</strain>
    </source>
</reference>
<feature type="non-terminal residue" evidence="2">
    <location>
        <position position="1"/>
    </location>
</feature>
<protein>
    <submittedName>
        <fullName evidence="2">Uncharacterized protein</fullName>
    </submittedName>
</protein>
<keyword evidence="3" id="KW-1185">Reference proteome</keyword>
<proteinExistence type="predicted"/>
<keyword evidence="1" id="KW-0812">Transmembrane</keyword>
<keyword evidence="1" id="KW-0472">Membrane</keyword>
<name>A0A2P4QDQ2_RHIID</name>
<gene>
    <name evidence="2" type="ORF">GLOIN_2v1562163</name>
</gene>
<comment type="caution">
    <text evidence="2">The sequence shown here is derived from an EMBL/GenBank/DDBJ whole genome shotgun (WGS) entry which is preliminary data.</text>
</comment>
<keyword evidence="1" id="KW-1133">Transmembrane helix</keyword>